<evidence type="ECO:0000313" key="4">
    <source>
        <dbReference type="Proteomes" id="UP001142400"/>
    </source>
</evidence>
<keyword evidence="3" id="KW-0547">Nucleotide-binding</keyword>
<keyword evidence="4" id="KW-1185">Reference proteome</keyword>
<dbReference type="Pfam" id="PF13581">
    <property type="entry name" value="HATPase_c_2"/>
    <property type="match status" value="1"/>
</dbReference>
<keyword evidence="1" id="KW-0723">Serine/threonine-protein kinase</keyword>
<keyword evidence="3" id="KW-0067">ATP-binding</keyword>
<dbReference type="GO" id="GO:0004674">
    <property type="term" value="F:protein serine/threonine kinase activity"/>
    <property type="evidence" value="ECO:0007669"/>
    <property type="project" value="UniProtKB-KW"/>
</dbReference>
<dbReference type="SUPFAM" id="SSF55874">
    <property type="entry name" value="ATPase domain of HSP90 chaperone/DNA topoisomerase II/histidine kinase"/>
    <property type="match status" value="1"/>
</dbReference>
<organism evidence="3 4">
    <name type="scientific">Streptomyces malaysiensis subsp. samsunensis</name>
    <dbReference type="NCBI Taxonomy" id="459658"/>
    <lineage>
        <taxon>Bacteria</taxon>
        <taxon>Bacillati</taxon>
        <taxon>Actinomycetota</taxon>
        <taxon>Actinomycetes</taxon>
        <taxon>Kitasatosporales</taxon>
        <taxon>Streptomycetaceae</taxon>
        <taxon>Streptomyces</taxon>
        <taxon>Streptomyces violaceusniger group</taxon>
    </lineage>
</organism>
<dbReference type="RefSeq" id="WP_257630520.1">
    <property type="nucleotide sequence ID" value="NZ_JANIIC010000007.1"/>
</dbReference>
<dbReference type="InterPro" id="IPR036890">
    <property type="entry name" value="HATPase_C_sf"/>
</dbReference>
<gene>
    <name evidence="3" type="ORF">NQU54_08405</name>
</gene>
<reference evidence="3" key="1">
    <citation type="submission" date="2022-06" db="EMBL/GenBank/DDBJ databases">
        <title>WGS of actinobacteria.</title>
        <authorList>
            <person name="Thawai C."/>
        </authorList>
    </citation>
    <scope>NUCLEOTIDE SEQUENCE</scope>
    <source>
        <strain evidence="3">DSM 42010</strain>
    </source>
</reference>
<protein>
    <submittedName>
        <fullName evidence="3">ATP-binding protein</fullName>
    </submittedName>
</protein>
<dbReference type="InterPro" id="IPR003594">
    <property type="entry name" value="HATPase_dom"/>
</dbReference>
<sequence length="153" mass="16382">MMTITAPPRPSALQPLTGTVPGYAQTLPLYPSSVSVARQSVRTTLACWGLEDMTDDVVLVVSELVTNAVRHARPACAPPDDPGRCRLTLERPDPGTVWVSVADSSGRHIMPRKASDGAEDGRGLAVVTALSARWLVQPSHIGKTVWTELKADM</sequence>
<dbReference type="CDD" id="cd16936">
    <property type="entry name" value="HATPase_RsbW-like"/>
    <property type="match status" value="1"/>
</dbReference>
<keyword evidence="1" id="KW-0418">Kinase</keyword>
<accession>A0A9X2LSU5</accession>
<dbReference type="PANTHER" id="PTHR35526:SF3">
    <property type="entry name" value="ANTI-SIGMA-F FACTOR RSBW"/>
    <property type="match status" value="1"/>
</dbReference>
<dbReference type="PANTHER" id="PTHR35526">
    <property type="entry name" value="ANTI-SIGMA-F FACTOR RSBW-RELATED"/>
    <property type="match status" value="1"/>
</dbReference>
<dbReference type="InterPro" id="IPR050267">
    <property type="entry name" value="Anti-sigma-factor_SerPK"/>
</dbReference>
<dbReference type="EMBL" id="JANIIC010000007">
    <property type="protein sequence ID" value="MCQ8829097.1"/>
    <property type="molecule type" value="Genomic_DNA"/>
</dbReference>
<dbReference type="Proteomes" id="UP001142400">
    <property type="component" value="Unassembled WGS sequence"/>
</dbReference>
<dbReference type="GO" id="GO:0005524">
    <property type="term" value="F:ATP binding"/>
    <property type="evidence" value="ECO:0007669"/>
    <property type="project" value="UniProtKB-KW"/>
</dbReference>
<evidence type="ECO:0000256" key="1">
    <source>
        <dbReference type="ARBA" id="ARBA00022527"/>
    </source>
</evidence>
<evidence type="ECO:0000313" key="3">
    <source>
        <dbReference type="EMBL" id="MCQ8829097.1"/>
    </source>
</evidence>
<name>A0A9X2LSU5_STRMQ</name>
<dbReference type="AlphaFoldDB" id="A0A9X2LSU5"/>
<feature type="domain" description="Histidine kinase/HSP90-like ATPase" evidence="2">
    <location>
        <begin position="30"/>
        <end position="136"/>
    </location>
</feature>
<comment type="caution">
    <text evidence="3">The sequence shown here is derived from an EMBL/GenBank/DDBJ whole genome shotgun (WGS) entry which is preliminary data.</text>
</comment>
<proteinExistence type="predicted"/>
<keyword evidence="1" id="KW-0808">Transferase</keyword>
<evidence type="ECO:0000259" key="2">
    <source>
        <dbReference type="Pfam" id="PF13581"/>
    </source>
</evidence>
<dbReference type="Gene3D" id="3.30.565.10">
    <property type="entry name" value="Histidine kinase-like ATPase, C-terminal domain"/>
    <property type="match status" value="1"/>
</dbReference>